<name>A0A178ZVE5_9EURO</name>
<comment type="caution">
    <text evidence="1">The sequence shown here is derived from an EMBL/GenBank/DDBJ whole genome shotgun (WGS) entry which is preliminary data.</text>
</comment>
<proteinExistence type="predicted"/>
<dbReference type="AlphaFoldDB" id="A0A178ZVE5"/>
<keyword evidence="2" id="KW-1185">Reference proteome</keyword>
<evidence type="ECO:0000313" key="2">
    <source>
        <dbReference type="Proteomes" id="UP000078343"/>
    </source>
</evidence>
<reference evidence="1 2" key="1">
    <citation type="submission" date="2016-04" db="EMBL/GenBank/DDBJ databases">
        <title>Draft genome of Fonsecaea erecta CBS 125763.</title>
        <authorList>
            <person name="Weiss V.A."/>
            <person name="Vicente V.A."/>
            <person name="Raittz R.T."/>
            <person name="Moreno L.F."/>
            <person name="De Souza E.M."/>
            <person name="Pedrosa F.O."/>
            <person name="Steffens M.B."/>
            <person name="Faoro H."/>
            <person name="Tadra-Sfeir M.Z."/>
            <person name="Najafzadeh M.J."/>
            <person name="Felipe M.S."/>
            <person name="Teixeira M."/>
            <person name="Sun J."/>
            <person name="Xi L."/>
            <person name="Gomes R."/>
            <person name="De Azevedo C.M."/>
            <person name="Salgado C.G."/>
            <person name="Da Silva M.B."/>
            <person name="Nascimento M.F."/>
            <person name="Queiroz-Telles F."/>
            <person name="Attili D.S."/>
            <person name="Gorbushina A."/>
        </authorList>
    </citation>
    <scope>NUCLEOTIDE SEQUENCE [LARGE SCALE GENOMIC DNA]</scope>
    <source>
        <strain evidence="1 2">CBS 125763</strain>
    </source>
</reference>
<gene>
    <name evidence="1" type="ORF">AYL99_02658</name>
</gene>
<dbReference type="GeneID" id="30006828"/>
<organism evidence="1 2">
    <name type="scientific">Fonsecaea erecta</name>
    <dbReference type="NCBI Taxonomy" id="1367422"/>
    <lineage>
        <taxon>Eukaryota</taxon>
        <taxon>Fungi</taxon>
        <taxon>Dikarya</taxon>
        <taxon>Ascomycota</taxon>
        <taxon>Pezizomycotina</taxon>
        <taxon>Eurotiomycetes</taxon>
        <taxon>Chaetothyriomycetidae</taxon>
        <taxon>Chaetothyriales</taxon>
        <taxon>Herpotrichiellaceae</taxon>
        <taxon>Fonsecaea</taxon>
    </lineage>
</organism>
<dbReference type="RefSeq" id="XP_018696798.1">
    <property type="nucleotide sequence ID" value="XM_018834174.1"/>
</dbReference>
<protein>
    <submittedName>
        <fullName evidence="1">Uncharacterized protein</fullName>
    </submittedName>
</protein>
<dbReference type="Proteomes" id="UP000078343">
    <property type="component" value="Unassembled WGS sequence"/>
</dbReference>
<dbReference type="EMBL" id="LVYI01000002">
    <property type="protein sequence ID" value="OAP63431.1"/>
    <property type="molecule type" value="Genomic_DNA"/>
</dbReference>
<evidence type="ECO:0000313" key="1">
    <source>
        <dbReference type="EMBL" id="OAP63431.1"/>
    </source>
</evidence>
<accession>A0A178ZVE5</accession>
<sequence>MDKWADAKPPEARLEIQIVQVMRDYADPADVLYVDWTQFKSYARSRMPTL</sequence>